<keyword evidence="4" id="KW-1185">Reference proteome</keyword>
<evidence type="ECO:0000259" key="2">
    <source>
        <dbReference type="Pfam" id="PF02657"/>
    </source>
</evidence>
<sequence length="161" mass="17921">MHRGAEIDDKIVRGFGRLKLGELLEEFDGLDPEESLQTLIEMSLDLPELSPERAAEREDTRRLVKECQTPVYLWVDVVDGQAQLEAYVTERSPTVRGYVSMLVEGLSGAPATDVATVPEDLLGQLGLAETLGMTRRRGFTGLMRRIKREVAEQADGKNFST</sequence>
<dbReference type="Proteomes" id="UP000320735">
    <property type="component" value="Unassembled WGS sequence"/>
</dbReference>
<evidence type="ECO:0000313" key="3">
    <source>
        <dbReference type="EMBL" id="TWU07037.1"/>
    </source>
</evidence>
<dbReference type="AlphaFoldDB" id="A0A5C6B5K0"/>
<dbReference type="Gene3D" id="3.90.1010.10">
    <property type="match status" value="1"/>
</dbReference>
<dbReference type="EMBL" id="SJPP01000003">
    <property type="protein sequence ID" value="TWU07037.1"/>
    <property type="molecule type" value="Genomic_DNA"/>
</dbReference>
<dbReference type="InterPro" id="IPR003808">
    <property type="entry name" value="Fe-S_metab-assoc_dom"/>
</dbReference>
<evidence type="ECO:0000313" key="4">
    <source>
        <dbReference type="Proteomes" id="UP000320735"/>
    </source>
</evidence>
<dbReference type="PANTHER" id="PTHR43597:SF5">
    <property type="entry name" value="SUFE-LIKE PROTEIN 2, CHLOROPLASTIC"/>
    <property type="match status" value="1"/>
</dbReference>
<organism evidence="3 4">
    <name type="scientific">Symmachiella macrocystis</name>
    <dbReference type="NCBI Taxonomy" id="2527985"/>
    <lineage>
        <taxon>Bacteria</taxon>
        <taxon>Pseudomonadati</taxon>
        <taxon>Planctomycetota</taxon>
        <taxon>Planctomycetia</taxon>
        <taxon>Planctomycetales</taxon>
        <taxon>Planctomycetaceae</taxon>
        <taxon>Symmachiella</taxon>
    </lineage>
</organism>
<feature type="domain" description="Fe-S metabolism associated" evidence="2">
    <location>
        <begin position="25"/>
        <end position="148"/>
    </location>
</feature>
<evidence type="ECO:0000256" key="1">
    <source>
        <dbReference type="ARBA" id="ARBA00010282"/>
    </source>
</evidence>
<gene>
    <name evidence="3" type="ORF">CA54_54420</name>
</gene>
<dbReference type="Pfam" id="PF02657">
    <property type="entry name" value="SufE"/>
    <property type="match status" value="1"/>
</dbReference>
<proteinExistence type="inferred from homology"/>
<dbReference type="SUPFAM" id="SSF82649">
    <property type="entry name" value="SufE/NifU"/>
    <property type="match status" value="1"/>
</dbReference>
<protein>
    <submittedName>
        <fullName evidence="3">Fe-S metabolism associated domain protein</fullName>
    </submittedName>
</protein>
<dbReference type="PANTHER" id="PTHR43597">
    <property type="entry name" value="SULFUR ACCEPTOR PROTEIN CSDE"/>
    <property type="match status" value="1"/>
</dbReference>
<accession>A0A5C6B5K0</accession>
<name>A0A5C6B5K0_9PLAN</name>
<comment type="similarity">
    <text evidence="1">Belongs to the SufE family.</text>
</comment>
<comment type="caution">
    <text evidence="3">The sequence shown here is derived from an EMBL/GenBank/DDBJ whole genome shotgun (WGS) entry which is preliminary data.</text>
</comment>
<reference evidence="3 4" key="1">
    <citation type="submission" date="2019-02" db="EMBL/GenBank/DDBJ databases">
        <title>Deep-cultivation of Planctomycetes and their phenomic and genomic characterization uncovers novel biology.</title>
        <authorList>
            <person name="Wiegand S."/>
            <person name="Jogler M."/>
            <person name="Boedeker C."/>
            <person name="Pinto D."/>
            <person name="Vollmers J."/>
            <person name="Rivas-Marin E."/>
            <person name="Kohn T."/>
            <person name="Peeters S.H."/>
            <person name="Heuer A."/>
            <person name="Rast P."/>
            <person name="Oberbeckmann S."/>
            <person name="Bunk B."/>
            <person name="Jeske O."/>
            <person name="Meyerdierks A."/>
            <person name="Storesund J.E."/>
            <person name="Kallscheuer N."/>
            <person name="Luecker S."/>
            <person name="Lage O.M."/>
            <person name="Pohl T."/>
            <person name="Merkel B.J."/>
            <person name="Hornburger P."/>
            <person name="Mueller R.-W."/>
            <person name="Bruemmer F."/>
            <person name="Labrenz M."/>
            <person name="Spormann A.M."/>
            <person name="Op Den Camp H."/>
            <person name="Overmann J."/>
            <person name="Amann R."/>
            <person name="Jetten M.S.M."/>
            <person name="Mascher T."/>
            <person name="Medema M.H."/>
            <person name="Devos D.P."/>
            <person name="Kaster A.-K."/>
            <person name="Ovreas L."/>
            <person name="Rohde M."/>
            <person name="Galperin M.Y."/>
            <person name="Jogler C."/>
        </authorList>
    </citation>
    <scope>NUCLEOTIDE SEQUENCE [LARGE SCALE GENOMIC DNA]</scope>
    <source>
        <strain evidence="3 4">CA54</strain>
    </source>
</reference>